<evidence type="ECO:0000256" key="3">
    <source>
        <dbReference type="ARBA" id="ARBA00023125"/>
    </source>
</evidence>
<comment type="similarity">
    <text evidence="1">Belongs to the LysR transcriptional regulatory family.</text>
</comment>
<evidence type="ECO:0000256" key="2">
    <source>
        <dbReference type="ARBA" id="ARBA00023015"/>
    </source>
</evidence>
<accession>A0ABQ1GA51</accession>
<sequence length="297" mass="32470">MDHFTAISYFVRVAESGSFSEAARDLGRSQSAISQQVRMLEAHLGVRLIDRTTRRFALTEAGVRYLSDIKLVLEALAEADASVAEQGNAMSGRLAISAPVNFGTRLLGGFLFEFVQAYPDVRLDVSLSDRFVDVAAEGFDLAIRLGVVNESHLIARHIGTIQRCLAATPAYLDKVGRPTSPAELANMAYVAHSSVHSAETFSLIHTDGSRQAVTVNPVLRSDNSHMVSEAIIAGVGVGLVHQVLLPPLMESGALERVLPEWHYEPQAVHAIYPSNRYIPRRSRVFVDAFAAHLQKIR</sequence>
<dbReference type="InterPro" id="IPR005119">
    <property type="entry name" value="LysR_subst-bd"/>
</dbReference>
<dbReference type="Gene3D" id="3.40.190.290">
    <property type="match status" value="1"/>
</dbReference>
<keyword evidence="7" id="KW-1185">Reference proteome</keyword>
<comment type="caution">
    <text evidence="6">The sequence shown here is derived from an EMBL/GenBank/DDBJ whole genome shotgun (WGS) entry which is preliminary data.</text>
</comment>
<dbReference type="CDD" id="cd08422">
    <property type="entry name" value="PBP2_CrgA_like"/>
    <property type="match status" value="1"/>
</dbReference>
<keyword evidence="4" id="KW-0804">Transcription</keyword>
<evidence type="ECO:0000313" key="7">
    <source>
        <dbReference type="Proteomes" id="UP000620046"/>
    </source>
</evidence>
<dbReference type="SUPFAM" id="SSF53850">
    <property type="entry name" value="Periplasmic binding protein-like II"/>
    <property type="match status" value="1"/>
</dbReference>
<evidence type="ECO:0000313" key="6">
    <source>
        <dbReference type="EMBL" id="GGA39715.1"/>
    </source>
</evidence>
<gene>
    <name evidence="6" type="primary">lyrS</name>
    <name evidence="6" type="ORF">GCM10010981_31200</name>
</gene>
<reference evidence="7" key="1">
    <citation type="journal article" date="2019" name="Int. J. Syst. Evol. Microbiol.">
        <title>The Global Catalogue of Microorganisms (GCM) 10K type strain sequencing project: providing services to taxonomists for standard genome sequencing and annotation.</title>
        <authorList>
            <consortium name="The Broad Institute Genomics Platform"/>
            <consortium name="The Broad Institute Genome Sequencing Center for Infectious Disease"/>
            <person name="Wu L."/>
            <person name="Ma J."/>
        </authorList>
    </citation>
    <scope>NUCLEOTIDE SEQUENCE [LARGE SCALE GENOMIC DNA]</scope>
    <source>
        <strain evidence="7">CGMCC 1.15439</strain>
    </source>
</reference>
<dbReference type="InterPro" id="IPR058163">
    <property type="entry name" value="LysR-type_TF_proteobact-type"/>
</dbReference>
<evidence type="ECO:0000256" key="1">
    <source>
        <dbReference type="ARBA" id="ARBA00009437"/>
    </source>
</evidence>
<dbReference type="PANTHER" id="PTHR30537:SF5">
    <property type="entry name" value="HTH-TYPE TRANSCRIPTIONAL ACTIVATOR TTDR-RELATED"/>
    <property type="match status" value="1"/>
</dbReference>
<feature type="domain" description="HTH lysR-type" evidence="5">
    <location>
        <begin position="1"/>
        <end position="59"/>
    </location>
</feature>
<dbReference type="Gene3D" id="1.10.10.10">
    <property type="entry name" value="Winged helix-like DNA-binding domain superfamily/Winged helix DNA-binding domain"/>
    <property type="match status" value="1"/>
</dbReference>
<protein>
    <submittedName>
        <fullName evidence="6">LysR family transcriptional regulator</fullName>
    </submittedName>
</protein>
<organism evidence="6 7">
    <name type="scientific">Dyella nitratireducens</name>
    <dbReference type="NCBI Taxonomy" id="1849580"/>
    <lineage>
        <taxon>Bacteria</taxon>
        <taxon>Pseudomonadati</taxon>
        <taxon>Pseudomonadota</taxon>
        <taxon>Gammaproteobacteria</taxon>
        <taxon>Lysobacterales</taxon>
        <taxon>Rhodanobacteraceae</taxon>
        <taxon>Dyella</taxon>
    </lineage>
</organism>
<dbReference type="Pfam" id="PF03466">
    <property type="entry name" value="LysR_substrate"/>
    <property type="match status" value="1"/>
</dbReference>
<dbReference type="RefSeq" id="WP_188795245.1">
    <property type="nucleotide sequence ID" value="NZ_BMJA01000002.1"/>
</dbReference>
<dbReference type="InterPro" id="IPR000847">
    <property type="entry name" value="LysR_HTH_N"/>
</dbReference>
<dbReference type="Pfam" id="PF00126">
    <property type="entry name" value="HTH_1"/>
    <property type="match status" value="1"/>
</dbReference>
<proteinExistence type="inferred from homology"/>
<evidence type="ECO:0000259" key="5">
    <source>
        <dbReference type="PROSITE" id="PS50931"/>
    </source>
</evidence>
<dbReference type="InterPro" id="IPR036390">
    <property type="entry name" value="WH_DNA-bd_sf"/>
</dbReference>
<dbReference type="PANTHER" id="PTHR30537">
    <property type="entry name" value="HTH-TYPE TRANSCRIPTIONAL REGULATOR"/>
    <property type="match status" value="1"/>
</dbReference>
<keyword evidence="3" id="KW-0238">DNA-binding</keyword>
<dbReference type="InterPro" id="IPR036388">
    <property type="entry name" value="WH-like_DNA-bd_sf"/>
</dbReference>
<dbReference type="PRINTS" id="PR00039">
    <property type="entry name" value="HTHLYSR"/>
</dbReference>
<dbReference type="EMBL" id="BMJA01000002">
    <property type="protein sequence ID" value="GGA39715.1"/>
    <property type="molecule type" value="Genomic_DNA"/>
</dbReference>
<dbReference type="PROSITE" id="PS50931">
    <property type="entry name" value="HTH_LYSR"/>
    <property type="match status" value="1"/>
</dbReference>
<name>A0ABQ1GA51_9GAMM</name>
<keyword evidence="2" id="KW-0805">Transcription regulation</keyword>
<dbReference type="Proteomes" id="UP000620046">
    <property type="component" value="Unassembled WGS sequence"/>
</dbReference>
<evidence type="ECO:0000256" key="4">
    <source>
        <dbReference type="ARBA" id="ARBA00023163"/>
    </source>
</evidence>
<dbReference type="SUPFAM" id="SSF46785">
    <property type="entry name" value="Winged helix' DNA-binding domain"/>
    <property type="match status" value="1"/>
</dbReference>